<protein>
    <submittedName>
        <fullName evidence="1">Uncharacterized protein</fullName>
    </submittedName>
</protein>
<accession>A0A1Y0AYV0</accession>
<proteinExistence type="predicted"/>
<dbReference type="EMBL" id="KY774314">
    <property type="protein sequence ID" value="ART30335.1"/>
    <property type="molecule type" value="Genomic_DNA"/>
</dbReference>
<keyword evidence="1" id="KW-0496">Mitochondrion</keyword>
<dbReference type="AlphaFoldDB" id="A0A1Y0AYV0"/>
<sequence>MPSICLETNEDALSAPSSLLVFALEKCRTCLQTEALWFCPVSLLLMVPVPPFHRKFSPSERSLLAQSVYIYSHAQPDQLAKGSGLNFLLHWLFLSRG</sequence>
<organism evidence="1">
    <name type="scientific">Utricularia reniformis</name>
    <dbReference type="NCBI Taxonomy" id="192314"/>
    <lineage>
        <taxon>Eukaryota</taxon>
        <taxon>Viridiplantae</taxon>
        <taxon>Streptophyta</taxon>
        <taxon>Embryophyta</taxon>
        <taxon>Tracheophyta</taxon>
        <taxon>Spermatophyta</taxon>
        <taxon>Magnoliopsida</taxon>
        <taxon>eudicotyledons</taxon>
        <taxon>Gunneridae</taxon>
        <taxon>Pentapetalae</taxon>
        <taxon>asterids</taxon>
        <taxon>lamiids</taxon>
        <taxon>Lamiales</taxon>
        <taxon>Lentibulariaceae</taxon>
        <taxon>Utricularia</taxon>
    </lineage>
</organism>
<gene>
    <name evidence="1" type="ORF">AEK19_MT0959</name>
</gene>
<evidence type="ECO:0000313" key="1">
    <source>
        <dbReference type="EMBL" id="ART30335.1"/>
    </source>
</evidence>
<reference evidence="1" key="1">
    <citation type="submission" date="2017-03" db="EMBL/GenBank/DDBJ databases">
        <title>The mitochondrial genome of the carnivorous plant Utricularia reniformis (Lentibulariaceae): structure, comparative analysis and evolutionary landmarks.</title>
        <authorList>
            <person name="Silva S.R."/>
            <person name="Alvarenga D.O."/>
            <person name="Michael T.P."/>
            <person name="Miranda V.F.O."/>
            <person name="Varani A.M."/>
        </authorList>
    </citation>
    <scope>NUCLEOTIDE SEQUENCE</scope>
</reference>
<name>A0A1Y0AYV0_9LAMI</name>
<geneLocation type="mitochondrion" evidence="1"/>